<dbReference type="InterPro" id="IPR050823">
    <property type="entry name" value="Plant_Ser_Thr_Prot_Kinase"/>
</dbReference>
<feature type="domain" description="Protein kinase" evidence="3">
    <location>
        <begin position="1"/>
        <end position="178"/>
    </location>
</feature>
<dbReference type="Proteomes" id="UP001187471">
    <property type="component" value="Unassembled WGS sequence"/>
</dbReference>
<dbReference type="EMBL" id="JAVXUO010001958">
    <property type="protein sequence ID" value="KAK2977722.1"/>
    <property type="molecule type" value="Genomic_DNA"/>
</dbReference>
<sequence>MEGLLHLETTQMERSLVKLKVKFLGKLSYPNLVQLLGYCLKEEELLLVYEYVQKRSLESHLFESKNYFKISGDSCNNKSIELIMLKVYVEIMSVFAEDAESIPWDFNAKLLDYGLVKLGQMNSESIISTLVAGDTGYIDFSQKDPEYVATVKLPTYACLVSVSNLGCLFVDLIMRMVA</sequence>
<dbReference type="InterPro" id="IPR000719">
    <property type="entry name" value="Prot_kinase_dom"/>
</dbReference>
<keyword evidence="2" id="KW-1003">Cell membrane</keyword>
<keyword evidence="5" id="KW-1185">Reference proteome</keyword>
<reference evidence="4" key="1">
    <citation type="submission" date="2022-12" db="EMBL/GenBank/DDBJ databases">
        <title>Draft genome assemblies for two species of Escallonia (Escalloniales).</title>
        <authorList>
            <person name="Chanderbali A."/>
            <person name="Dervinis C."/>
            <person name="Anghel I."/>
            <person name="Soltis D."/>
            <person name="Soltis P."/>
            <person name="Zapata F."/>
        </authorList>
    </citation>
    <scope>NUCLEOTIDE SEQUENCE</scope>
    <source>
        <strain evidence="4">UCBG92.1500</strain>
        <tissue evidence="4">Leaf</tissue>
    </source>
</reference>
<organism evidence="4 5">
    <name type="scientific">Escallonia rubra</name>
    <dbReference type="NCBI Taxonomy" id="112253"/>
    <lineage>
        <taxon>Eukaryota</taxon>
        <taxon>Viridiplantae</taxon>
        <taxon>Streptophyta</taxon>
        <taxon>Embryophyta</taxon>
        <taxon>Tracheophyta</taxon>
        <taxon>Spermatophyta</taxon>
        <taxon>Magnoliopsida</taxon>
        <taxon>eudicotyledons</taxon>
        <taxon>Gunneridae</taxon>
        <taxon>Pentapetalae</taxon>
        <taxon>asterids</taxon>
        <taxon>campanulids</taxon>
        <taxon>Escalloniales</taxon>
        <taxon>Escalloniaceae</taxon>
        <taxon>Escallonia</taxon>
    </lineage>
</organism>
<dbReference type="AlphaFoldDB" id="A0AA88QWQ9"/>
<evidence type="ECO:0000256" key="2">
    <source>
        <dbReference type="ARBA" id="ARBA00022475"/>
    </source>
</evidence>
<comment type="caution">
    <text evidence="4">The sequence shown here is derived from an EMBL/GenBank/DDBJ whole genome shotgun (WGS) entry which is preliminary data.</text>
</comment>
<gene>
    <name evidence="4" type="ORF">RJ640_013740</name>
</gene>
<dbReference type="InterPro" id="IPR001245">
    <property type="entry name" value="Ser-Thr/Tyr_kinase_cat_dom"/>
</dbReference>
<protein>
    <recommendedName>
        <fullName evidence="3">Protein kinase domain-containing protein</fullName>
    </recommendedName>
</protein>
<dbReference type="GO" id="GO:0005886">
    <property type="term" value="C:plasma membrane"/>
    <property type="evidence" value="ECO:0007669"/>
    <property type="project" value="UniProtKB-SubCell"/>
</dbReference>
<dbReference type="Pfam" id="PF07714">
    <property type="entry name" value="PK_Tyr_Ser-Thr"/>
    <property type="match status" value="1"/>
</dbReference>
<dbReference type="GO" id="GO:0004672">
    <property type="term" value="F:protein kinase activity"/>
    <property type="evidence" value="ECO:0007669"/>
    <property type="project" value="InterPro"/>
</dbReference>
<evidence type="ECO:0000313" key="5">
    <source>
        <dbReference type="Proteomes" id="UP001187471"/>
    </source>
</evidence>
<dbReference type="GO" id="GO:0005524">
    <property type="term" value="F:ATP binding"/>
    <property type="evidence" value="ECO:0007669"/>
    <property type="project" value="InterPro"/>
</dbReference>
<evidence type="ECO:0000256" key="1">
    <source>
        <dbReference type="ARBA" id="ARBA00004236"/>
    </source>
</evidence>
<keyword evidence="2" id="KW-0472">Membrane</keyword>
<evidence type="ECO:0000313" key="4">
    <source>
        <dbReference type="EMBL" id="KAK2977722.1"/>
    </source>
</evidence>
<name>A0AA88QWQ9_9ASTE</name>
<dbReference type="SUPFAM" id="SSF56112">
    <property type="entry name" value="Protein kinase-like (PK-like)"/>
    <property type="match status" value="1"/>
</dbReference>
<comment type="subcellular location">
    <subcellularLocation>
        <location evidence="1">Cell membrane</location>
    </subcellularLocation>
</comment>
<proteinExistence type="predicted"/>
<evidence type="ECO:0000259" key="3">
    <source>
        <dbReference type="PROSITE" id="PS50011"/>
    </source>
</evidence>
<dbReference type="Gene3D" id="1.10.510.10">
    <property type="entry name" value="Transferase(Phosphotransferase) domain 1"/>
    <property type="match status" value="1"/>
</dbReference>
<dbReference type="PROSITE" id="PS50011">
    <property type="entry name" value="PROTEIN_KINASE_DOM"/>
    <property type="match status" value="1"/>
</dbReference>
<dbReference type="InterPro" id="IPR011009">
    <property type="entry name" value="Kinase-like_dom_sf"/>
</dbReference>
<dbReference type="PANTHER" id="PTHR45621">
    <property type="entry name" value="OS01G0588500 PROTEIN-RELATED"/>
    <property type="match status" value="1"/>
</dbReference>
<accession>A0AA88QWQ9</accession>